<name>A0A5C5FN33_9BASI</name>
<protein>
    <recommendedName>
        <fullName evidence="2">F-box domain-containing protein</fullName>
    </recommendedName>
</protein>
<dbReference type="PROSITE" id="PS50181">
    <property type="entry name" value="FBOX"/>
    <property type="match status" value="1"/>
</dbReference>
<accession>A0A5C5FN33</accession>
<dbReference type="EMBL" id="SOZI01000150">
    <property type="protein sequence ID" value="TNY18210.1"/>
    <property type="molecule type" value="Genomic_DNA"/>
</dbReference>
<dbReference type="SMART" id="SM00256">
    <property type="entry name" value="FBOX"/>
    <property type="match status" value="1"/>
</dbReference>
<dbReference type="OrthoDB" id="2322499at2759"/>
<sequence length="608" mass="66812">MPSTSKRREPNGLTEALAASLGKQERKQRLRGEEAERDLRVDLFLSLPFDLLAEICRELALSDLISFTRTSRKFRQLFLSPTSRQLRSLVRARDGYLKPDSMTELAFAVLLTGDDCQVAGCTSSKKVTTHWALRGRLCNDCVKEYLVSRAQALKKIDMLHKKALLCTPYSPGSGSKGGSDLFVKHELEETSVKLFGLEANDKAGVVTTKSRRSAGKTTTSSSAAGRAVDEFFNKEQARAQQAQKDAETVTNGLKAVQALQGERRQRAEKQAELDELLAEQALNKELKRDHGWTDEHLDYVAGKYDLHGLFLGSIRRPKVLPSEDLEVWDAYLEEVDKLLQKHKYEARVGPARDARLERLRSYYPALKDSLTNELDGVLPGFDEFKDLPAVKELWEGEDAQLDDSAWPTQVAVAEQALRDFAEEMRVHAIRIILAADSGGALTRLKADSPKIKSYPAKKYGAEFFTCITSQFICSPSGSSENVIAPYPSVLEHKPAGKGVVFFLESGLSFKAVCALRAILVAAELDEDTATPGDLDKLGRAFSWPECPKKCCKSRTWLDMVTSLVGHGPAVAYLKNGARAKLVCGSLADGECAGASNADVALSDASSDS</sequence>
<dbReference type="InterPro" id="IPR036047">
    <property type="entry name" value="F-box-like_dom_sf"/>
</dbReference>
<dbReference type="CDD" id="cd09917">
    <property type="entry name" value="F-box_SF"/>
    <property type="match status" value="1"/>
</dbReference>
<dbReference type="Proteomes" id="UP000311382">
    <property type="component" value="Unassembled WGS sequence"/>
</dbReference>
<feature type="region of interest" description="Disordered" evidence="1">
    <location>
        <begin position="1"/>
        <end position="32"/>
    </location>
</feature>
<feature type="domain" description="F-box" evidence="2">
    <location>
        <begin position="41"/>
        <end position="89"/>
    </location>
</feature>
<evidence type="ECO:0000313" key="3">
    <source>
        <dbReference type="EMBL" id="TNY18210.1"/>
    </source>
</evidence>
<dbReference type="SUPFAM" id="SSF81383">
    <property type="entry name" value="F-box domain"/>
    <property type="match status" value="1"/>
</dbReference>
<evidence type="ECO:0000259" key="2">
    <source>
        <dbReference type="PROSITE" id="PS50181"/>
    </source>
</evidence>
<evidence type="ECO:0000256" key="1">
    <source>
        <dbReference type="SAM" id="MobiDB-lite"/>
    </source>
</evidence>
<feature type="compositionally biased region" description="Basic and acidic residues" evidence="1">
    <location>
        <begin position="1"/>
        <end position="10"/>
    </location>
</feature>
<dbReference type="AlphaFoldDB" id="A0A5C5FN33"/>
<comment type="caution">
    <text evidence="3">The sequence shown here is derived from an EMBL/GenBank/DDBJ whole genome shotgun (WGS) entry which is preliminary data.</text>
</comment>
<organism evidence="3 4">
    <name type="scientific">Rhodotorula diobovata</name>
    <dbReference type="NCBI Taxonomy" id="5288"/>
    <lineage>
        <taxon>Eukaryota</taxon>
        <taxon>Fungi</taxon>
        <taxon>Dikarya</taxon>
        <taxon>Basidiomycota</taxon>
        <taxon>Pucciniomycotina</taxon>
        <taxon>Microbotryomycetes</taxon>
        <taxon>Sporidiobolales</taxon>
        <taxon>Sporidiobolaceae</taxon>
        <taxon>Rhodotorula</taxon>
    </lineage>
</organism>
<proteinExistence type="predicted"/>
<feature type="compositionally biased region" description="Basic and acidic residues" evidence="1">
    <location>
        <begin position="23"/>
        <end position="32"/>
    </location>
</feature>
<evidence type="ECO:0000313" key="4">
    <source>
        <dbReference type="Proteomes" id="UP000311382"/>
    </source>
</evidence>
<keyword evidence="4" id="KW-1185">Reference proteome</keyword>
<reference evidence="3 4" key="1">
    <citation type="submission" date="2019-03" db="EMBL/GenBank/DDBJ databases">
        <title>Rhodosporidium diobovatum UCD-FST 08-225 genome sequencing, assembly, and annotation.</title>
        <authorList>
            <person name="Fakankun I.U."/>
            <person name="Fristensky B."/>
            <person name="Levin D.B."/>
        </authorList>
    </citation>
    <scope>NUCLEOTIDE SEQUENCE [LARGE SCALE GENOMIC DNA]</scope>
    <source>
        <strain evidence="3 4">UCD-FST 08-225</strain>
    </source>
</reference>
<gene>
    <name evidence="3" type="ORF">DMC30DRAFT_449038</name>
</gene>
<dbReference type="InterPro" id="IPR001810">
    <property type="entry name" value="F-box_dom"/>
</dbReference>
<dbReference type="Pfam" id="PF00646">
    <property type="entry name" value="F-box"/>
    <property type="match status" value="1"/>
</dbReference>